<accession>A0A1G4T6R6</accession>
<name>A0A1G4T6R6_9HYPH</name>
<dbReference type="Proteomes" id="UP000199542">
    <property type="component" value="Unassembled WGS sequence"/>
</dbReference>
<dbReference type="EMBL" id="FMTM01000008">
    <property type="protein sequence ID" value="SCW76956.1"/>
    <property type="molecule type" value="Genomic_DNA"/>
</dbReference>
<gene>
    <name evidence="1" type="ORF">SAMN02927900_04741</name>
</gene>
<evidence type="ECO:0000313" key="2">
    <source>
        <dbReference type="Proteomes" id="UP000199542"/>
    </source>
</evidence>
<protein>
    <submittedName>
        <fullName evidence="1">Uncharacterized protein</fullName>
    </submittedName>
</protein>
<reference evidence="1 2" key="1">
    <citation type="submission" date="2016-10" db="EMBL/GenBank/DDBJ databases">
        <authorList>
            <person name="de Groot N.N."/>
        </authorList>
    </citation>
    <scope>NUCLEOTIDE SEQUENCE [LARGE SCALE GENOMIC DNA]</scope>
    <source>
        <strain evidence="1 2">CGMCC 1.3401</strain>
    </source>
</reference>
<proteinExistence type="predicted"/>
<sequence length="73" mass="8185">MARKPRKYHTLVIRINGRWSPEFGAYEREDVRAEYAGYLESGEAKRKDLKVITTGDTQAEIMAAVAKLNGEGA</sequence>
<organism evidence="1 2">
    <name type="scientific">Rhizobium mongolense subsp. loessense</name>
    <dbReference type="NCBI Taxonomy" id="158890"/>
    <lineage>
        <taxon>Bacteria</taxon>
        <taxon>Pseudomonadati</taxon>
        <taxon>Pseudomonadota</taxon>
        <taxon>Alphaproteobacteria</taxon>
        <taxon>Hyphomicrobiales</taxon>
        <taxon>Rhizobiaceae</taxon>
        <taxon>Rhizobium/Agrobacterium group</taxon>
        <taxon>Rhizobium</taxon>
    </lineage>
</organism>
<dbReference type="AlphaFoldDB" id="A0A1G4T6R6"/>
<evidence type="ECO:0000313" key="1">
    <source>
        <dbReference type="EMBL" id="SCW76956.1"/>
    </source>
</evidence>
<dbReference type="RefSeq" id="WP_092587216.1">
    <property type="nucleotide sequence ID" value="NZ_FMTM01000008.1"/>
</dbReference>